<keyword evidence="1" id="KW-0472">Membrane</keyword>
<gene>
    <name evidence="2" type="ORF">CKAN_02315300</name>
</gene>
<dbReference type="EMBL" id="QPKB01000010">
    <property type="protein sequence ID" value="RWR93876.1"/>
    <property type="molecule type" value="Genomic_DNA"/>
</dbReference>
<evidence type="ECO:0000313" key="2">
    <source>
        <dbReference type="EMBL" id="RWR93876.1"/>
    </source>
</evidence>
<sequence length="247" mass="27299">MATFASACNSQISLKAIRSSPSPNMKHGQHFAFRGARMEHFGQRLTENGRKVETDWSFLRGMRVSVKPNVSRVASQGKCFSVASSWLTSSAIASNAFTVGTAAVLPFYALMVMAPKAEVTKRTMKSGIPYIVLGTLYAYLLYLSWTPESLQLMFASEYFLPELPGMLKMFSSEMTLASAWIHLLIVDLFAARQVYHDGLKNEIETRHSVSLCLFSCPIGIIAHVITKGLTKGFTEKKALTKGINDVK</sequence>
<name>A0A3S3NKE6_9MAGN</name>
<dbReference type="PANTHER" id="PTHR34543:SF1">
    <property type="entry name" value="PROTEIN ABA DEFICIENT 4, CHLOROPLASTIC"/>
    <property type="match status" value="1"/>
</dbReference>
<comment type="caution">
    <text evidence="2">The sequence shown here is derived from an EMBL/GenBank/DDBJ whole genome shotgun (WGS) entry which is preliminary data.</text>
</comment>
<dbReference type="Pfam" id="PF14108">
    <property type="entry name" value="ABA4-like"/>
    <property type="match status" value="1"/>
</dbReference>
<keyword evidence="1" id="KW-1133">Transmembrane helix</keyword>
<dbReference type="AlphaFoldDB" id="A0A3S3NKE6"/>
<dbReference type="InterPro" id="IPR025461">
    <property type="entry name" value="ABA4-like"/>
</dbReference>
<reference evidence="2 3" key="1">
    <citation type="journal article" date="2019" name="Nat. Plants">
        <title>Stout camphor tree genome fills gaps in understanding of flowering plant genome evolution.</title>
        <authorList>
            <person name="Chaw S.M."/>
            <person name="Liu Y.C."/>
            <person name="Wu Y.W."/>
            <person name="Wang H.Y."/>
            <person name="Lin C.I."/>
            <person name="Wu C.S."/>
            <person name="Ke H.M."/>
            <person name="Chang L.Y."/>
            <person name="Hsu C.Y."/>
            <person name="Yang H.T."/>
            <person name="Sudianto E."/>
            <person name="Hsu M.H."/>
            <person name="Wu K.P."/>
            <person name="Wang L.N."/>
            <person name="Leebens-Mack J.H."/>
            <person name="Tsai I.J."/>
        </authorList>
    </citation>
    <scope>NUCLEOTIDE SEQUENCE [LARGE SCALE GENOMIC DNA]</scope>
    <source>
        <strain evidence="3">cv. Chaw 1501</strain>
        <tissue evidence="2">Young leaves</tissue>
    </source>
</reference>
<evidence type="ECO:0000313" key="3">
    <source>
        <dbReference type="Proteomes" id="UP000283530"/>
    </source>
</evidence>
<dbReference type="OrthoDB" id="196782at2759"/>
<proteinExistence type="predicted"/>
<protein>
    <submittedName>
        <fullName evidence="2">Protein ABA DEFICIENT 4, chloroplastic isoform X1</fullName>
    </submittedName>
</protein>
<dbReference type="Proteomes" id="UP000283530">
    <property type="component" value="Unassembled WGS sequence"/>
</dbReference>
<accession>A0A3S3NKE6</accession>
<feature type="transmembrane region" description="Helical" evidence="1">
    <location>
        <begin position="127"/>
        <end position="145"/>
    </location>
</feature>
<feature type="transmembrane region" description="Helical" evidence="1">
    <location>
        <begin position="165"/>
        <end position="190"/>
    </location>
</feature>
<dbReference type="PANTHER" id="PTHR34543">
    <property type="entry name" value="PROTEIN ABA DEFICIENT 4, CHLOROPLASTIC"/>
    <property type="match status" value="1"/>
</dbReference>
<keyword evidence="3" id="KW-1185">Reference proteome</keyword>
<dbReference type="STRING" id="337451.A0A3S3NKE6"/>
<keyword evidence="1" id="KW-0812">Transmembrane</keyword>
<feature type="transmembrane region" description="Helical" evidence="1">
    <location>
        <begin position="92"/>
        <end position="115"/>
    </location>
</feature>
<evidence type="ECO:0000256" key="1">
    <source>
        <dbReference type="SAM" id="Phobius"/>
    </source>
</evidence>
<organism evidence="2 3">
    <name type="scientific">Cinnamomum micranthum f. kanehirae</name>
    <dbReference type="NCBI Taxonomy" id="337451"/>
    <lineage>
        <taxon>Eukaryota</taxon>
        <taxon>Viridiplantae</taxon>
        <taxon>Streptophyta</taxon>
        <taxon>Embryophyta</taxon>
        <taxon>Tracheophyta</taxon>
        <taxon>Spermatophyta</taxon>
        <taxon>Magnoliopsida</taxon>
        <taxon>Magnoliidae</taxon>
        <taxon>Laurales</taxon>
        <taxon>Lauraceae</taxon>
        <taxon>Cinnamomum</taxon>
    </lineage>
</organism>